<accession>A0A1W6ZLV8</accession>
<proteinExistence type="predicted"/>
<name>A0A1W6ZLV8_9HYPH</name>
<dbReference type="AlphaFoldDB" id="A0A1W6ZLV8"/>
<sequence length="242" mass="25961">MSTIALHQHADRGLTSPAAGKTARRWSLIASFALAFPLIFYWFLLAILVVKYGHLPNYVTPHDWIGNVLRIVKSTGSAADMVPIIIDEWLIEAGRINYDYGHGVVEWSFTIIPHKWGLVALAGALLGLNVALLLEQRIPATLAGKCIQASRFGLLTSLGSFCASVTNATVFSVVHCATPSWVGSLAVLGLDSYNLFAIEPFGPTISVLGLAALGISALLLLRDERSSDARARAAIPQEAVPC</sequence>
<dbReference type="STRING" id="1235591.CAK95_03770"/>
<dbReference type="EMBL" id="CP021112">
    <property type="protein sequence ID" value="ARP98302.1"/>
    <property type="molecule type" value="Genomic_DNA"/>
</dbReference>
<gene>
    <name evidence="1" type="ORF">CAK95_03770</name>
</gene>
<protein>
    <submittedName>
        <fullName evidence="1">Uncharacterized protein</fullName>
    </submittedName>
</protein>
<organism evidence="1 2">
    <name type="scientific">Pseudorhodoplanes sinuspersici</name>
    <dbReference type="NCBI Taxonomy" id="1235591"/>
    <lineage>
        <taxon>Bacteria</taxon>
        <taxon>Pseudomonadati</taxon>
        <taxon>Pseudomonadota</taxon>
        <taxon>Alphaproteobacteria</taxon>
        <taxon>Hyphomicrobiales</taxon>
        <taxon>Pseudorhodoplanes</taxon>
    </lineage>
</organism>
<dbReference type="OrthoDB" id="7839278at2"/>
<dbReference type="Proteomes" id="UP000194137">
    <property type="component" value="Chromosome"/>
</dbReference>
<evidence type="ECO:0000313" key="2">
    <source>
        <dbReference type="Proteomes" id="UP000194137"/>
    </source>
</evidence>
<dbReference type="RefSeq" id="WP_086086700.1">
    <property type="nucleotide sequence ID" value="NZ_CP021112.1"/>
</dbReference>
<dbReference type="KEGG" id="psin:CAK95_03770"/>
<keyword evidence="2" id="KW-1185">Reference proteome</keyword>
<reference evidence="1 2" key="1">
    <citation type="submission" date="2017-05" db="EMBL/GenBank/DDBJ databases">
        <title>Full genome sequence of Pseudorhodoplanes sinuspersici.</title>
        <authorList>
            <person name="Dastgheib S.M.M."/>
            <person name="Shavandi M."/>
            <person name="Tirandaz H."/>
        </authorList>
    </citation>
    <scope>NUCLEOTIDE SEQUENCE [LARGE SCALE GENOMIC DNA]</scope>
    <source>
        <strain evidence="1 2">RIPI110</strain>
    </source>
</reference>
<evidence type="ECO:0000313" key="1">
    <source>
        <dbReference type="EMBL" id="ARP98302.1"/>
    </source>
</evidence>